<dbReference type="Proteomes" id="UP000092445">
    <property type="component" value="Unassembled WGS sequence"/>
</dbReference>
<accession>A0A1B0A383</accession>
<protein>
    <submittedName>
        <fullName evidence="1">Uncharacterized protein</fullName>
    </submittedName>
</protein>
<proteinExistence type="predicted"/>
<reference evidence="1" key="2">
    <citation type="submission" date="2020-05" db="UniProtKB">
        <authorList>
            <consortium name="EnsemblMetazoa"/>
        </authorList>
    </citation>
    <scope>IDENTIFICATION</scope>
    <source>
        <strain evidence="1">IAEA</strain>
    </source>
</reference>
<name>A0A1B0A383_GLOPL</name>
<dbReference type="EnsemblMetazoa" id="GPAI033092-RA">
    <property type="protein sequence ID" value="GPAI033092-PA"/>
    <property type="gene ID" value="GPAI033092"/>
</dbReference>
<reference evidence="2" key="1">
    <citation type="submission" date="2014-03" db="EMBL/GenBank/DDBJ databases">
        <authorList>
            <person name="Aksoy S."/>
            <person name="Warren W."/>
            <person name="Wilson R.K."/>
        </authorList>
    </citation>
    <scope>NUCLEOTIDE SEQUENCE [LARGE SCALE GENOMIC DNA]</scope>
    <source>
        <strain evidence="2">IAEA</strain>
    </source>
</reference>
<sequence length="115" mass="12548">MSSSSDFQNEINWMLVYSVLAKYRPIMLRDRKLPQSIFVMECKGAPRSELFMLVMGFDKYFLAKSNMIPIKINITIITSSSSSTAAAAAAAAVAAAVTTTATTTVAAKQSQRRCL</sequence>
<evidence type="ECO:0000313" key="1">
    <source>
        <dbReference type="EnsemblMetazoa" id="GPAI033092-PA"/>
    </source>
</evidence>
<dbReference type="AlphaFoldDB" id="A0A1B0A383"/>
<dbReference type="VEuPathDB" id="VectorBase:GPAI033092"/>
<keyword evidence="2" id="KW-1185">Reference proteome</keyword>
<evidence type="ECO:0000313" key="2">
    <source>
        <dbReference type="Proteomes" id="UP000092445"/>
    </source>
</evidence>
<organism evidence="1 2">
    <name type="scientific">Glossina pallidipes</name>
    <name type="common">Tsetse fly</name>
    <dbReference type="NCBI Taxonomy" id="7398"/>
    <lineage>
        <taxon>Eukaryota</taxon>
        <taxon>Metazoa</taxon>
        <taxon>Ecdysozoa</taxon>
        <taxon>Arthropoda</taxon>
        <taxon>Hexapoda</taxon>
        <taxon>Insecta</taxon>
        <taxon>Pterygota</taxon>
        <taxon>Neoptera</taxon>
        <taxon>Endopterygota</taxon>
        <taxon>Diptera</taxon>
        <taxon>Brachycera</taxon>
        <taxon>Muscomorpha</taxon>
        <taxon>Hippoboscoidea</taxon>
        <taxon>Glossinidae</taxon>
        <taxon>Glossina</taxon>
    </lineage>
</organism>